<proteinExistence type="inferred from homology"/>
<keyword evidence="2" id="KW-0808">Transferase</keyword>
<keyword evidence="3" id="KW-0378">Hydrolase</keyword>
<comment type="similarity">
    <text evidence="1">Belongs to the H-rev107 family.</text>
</comment>
<accession>A0A6A5FIN0</accession>
<dbReference type="Proteomes" id="UP000465112">
    <property type="component" value="Chromosome 7"/>
</dbReference>
<feature type="domain" description="LRAT" evidence="6">
    <location>
        <begin position="36"/>
        <end position="148"/>
    </location>
</feature>
<dbReference type="GO" id="GO:0004623">
    <property type="term" value="F:phospholipase A2 activity"/>
    <property type="evidence" value="ECO:0007669"/>
    <property type="project" value="TreeGrafter"/>
</dbReference>
<dbReference type="PANTHER" id="PTHR13943:SF77">
    <property type="entry name" value="LRAT DOMAIN-CONTAINING PROTEIN"/>
    <property type="match status" value="1"/>
</dbReference>
<organism evidence="7 8">
    <name type="scientific">Perca fluviatilis</name>
    <name type="common">European perch</name>
    <dbReference type="NCBI Taxonomy" id="8168"/>
    <lineage>
        <taxon>Eukaryota</taxon>
        <taxon>Metazoa</taxon>
        <taxon>Chordata</taxon>
        <taxon>Craniata</taxon>
        <taxon>Vertebrata</taxon>
        <taxon>Euteleostomi</taxon>
        <taxon>Actinopterygii</taxon>
        <taxon>Neopterygii</taxon>
        <taxon>Teleostei</taxon>
        <taxon>Neoteleostei</taxon>
        <taxon>Acanthomorphata</taxon>
        <taxon>Eupercaria</taxon>
        <taxon>Perciformes</taxon>
        <taxon>Percoidei</taxon>
        <taxon>Percidae</taxon>
        <taxon>Percinae</taxon>
        <taxon>Perca</taxon>
    </lineage>
</organism>
<evidence type="ECO:0000256" key="4">
    <source>
        <dbReference type="ARBA" id="ARBA00023098"/>
    </source>
</evidence>
<feature type="signal peptide" evidence="5">
    <location>
        <begin position="1"/>
        <end position="16"/>
    </location>
</feature>
<dbReference type="AlphaFoldDB" id="A0A6A5FIN0"/>
<name>A0A6A5FIN0_PERFL</name>
<evidence type="ECO:0000256" key="3">
    <source>
        <dbReference type="ARBA" id="ARBA00022801"/>
    </source>
</evidence>
<dbReference type="InterPro" id="IPR007053">
    <property type="entry name" value="LRAT_dom"/>
</dbReference>
<keyword evidence="5" id="KW-0732">Signal</keyword>
<dbReference type="InterPro" id="IPR051496">
    <property type="entry name" value="H-rev107_PLA/AT"/>
</dbReference>
<protein>
    <recommendedName>
        <fullName evidence="6">LRAT domain-containing protein</fullName>
    </recommendedName>
</protein>
<evidence type="ECO:0000259" key="6">
    <source>
        <dbReference type="PROSITE" id="PS51934"/>
    </source>
</evidence>
<dbReference type="GO" id="GO:0070292">
    <property type="term" value="P:N-acylphosphatidylethanolamine metabolic process"/>
    <property type="evidence" value="ECO:0007669"/>
    <property type="project" value="TreeGrafter"/>
</dbReference>
<dbReference type="Pfam" id="PF04970">
    <property type="entry name" value="LRAT"/>
    <property type="match status" value="1"/>
</dbReference>
<evidence type="ECO:0000256" key="5">
    <source>
        <dbReference type="SAM" id="SignalP"/>
    </source>
</evidence>
<dbReference type="GO" id="GO:0016410">
    <property type="term" value="F:N-acyltransferase activity"/>
    <property type="evidence" value="ECO:0007669"/>
    <property type="project" value="TreeGrafter"/>
</dbReference>
<evidence type="ECO:0000313" key="7">
    <source>
        <dbReference type="EMBL" id="KAF1388452.1"/>
    </source>
</evidence>
<evidence type="ECO:0000313" key="8">
    <source>
        <dbReference type="Proteomes" id="UP000465112"/>
    </source>
</evidence>
<dbReference type="GO" id="GO:0005737">
    <property type="term" value="C:cytoplasm"/>
    <property type="evidence" value="ECO:0007669"/>
    <property type="project" value="TreeGrafter"/>
</dbReference>
<evidence type="ECO:0000256" key="2">
    <source>
        <dbReference type="ARBA" id="ARBA00022679"/>
    </source>
</evidence>
<evidence type="ECO:0000256" key="1">
    <source>
        <dbReference type="ARBA" id="ARBA00007824"/>
    </source>
</evidence>
<dbReference type="GO" id="GO:0008970">
    <property type="term" value="F:phospholipase A1 activity"/>
    <property type="evidence" value="ECO:0007669"/>
    <property type="project" value="TreeGrafter"/>
</dbReference>
<dbReference type="EMBL" id="VHII01000007">
    <property type="protein sequence ID" value="KAF1388452.1"/>
    <property type="molecule type" value="Genomic_DNA"/>
</dbReference>
<dbReference type="Gene3D" id="3.90.1720.10">
    <property type="entry name" value="endopeptidase domain like (from Nostoc punctiforme)"/>
    <property type="match status" value="1"/>
</dbReference>
<keyword evidence="4" id="KW-0443">Lipid metabolism</keyword>
<feature type="chain" id="PRO_5025577791" description="LRAT domain-containing protein" evidence="5">
    <location>
        <begin position="17"/>
        <end position="222"/>
    </location>
</feature>
<reference evidence="7 8" key="1">
    <citation type="submission" date="2019-06" db="EMBL/GenBank/DDBJ databases">
        <title>A chromosome-scale genome assembly of the European perch, Perca fluviatilis.</title>
        <authorList>
            <person name="Roques C."/>
            <person name="Zahm M."/>
            <person name="Cabau C."/>
            <person name="Klopp C."/>
            <person name="Bouchez O."/>
            <person name="Donnadieu C."/>
            <person name="Kuhl H."/>
            <person name="Gislard M."/>
            <person name="Guendouz S."/>
            <person name="Journot L."/>
            <person name="Haffray P."/>
            <person name="Bestin A."/>
            <person name="Morvezen R."/>
            <person name="Feron R."/>
            <person name="Wen M."/>
            <person name="Jouanno E."/>
            <person name="Herpin A."/>
            <person name="Schartl M."/>
            <person name="Postlethwait J."/>
            <person name="Schaerlinger B."/>
            <person name="Chardard D."/>
            <person name="Lecocq T."/>
            <person name="Poncet C."/>
            <person name="Jaffrelo L."/>
            <person name="Lampietro C."/>
            <person name="Guiguen Y."/>
        </authorList>
    </citation>
    <scope>NUCLEOTIDE SEQUENCE [LARGE SCALE GENOMIC DNA]</scope>
    <source>
        <tissue evidence="7">Blood</tissue>
    </source>
</reference>
<sequence>MRKLILVALIIQRVITVDTNGFQFGDIISFKPSCKTVLGKSITYQHYAVYVGDRPLPGKKDGQNIFERINKRPSCVFSKLDMAEEPEVFNYLDGYKDKKGKEYKAGTEAEMTARINKRKANCWPYNFLANNCEHLATYVRYGVRFALQYNMTGEKHCINNPFRIRAKDVVKFLRENEGWHHKKDLLMYVWENEEWLNNGTRLQVFPQLTLSVCLALFCIFLM</sequence>
<keyword evidence="8" id="KW-1185">Reference proteome</keyword>
<comment type="caution">
    <text evidence="7">The sequence shown here is derived from an EMBL/GenBank/DDBJ whole genome shotgun (WGS) entry which is preliminary data.</text>
</comment>
<dbReference type="PROSITE" id="PS51934">
    <property type="entry name" value="LRAT"/>
    <property type="match status" value="1"/>
</dbReference>
<dbReference type="PANTHER" id="PTHR13943">
    <property type="entry name" value="HRAS-LIKE SUPPRESSOR - RELATED"/>
    <property type="match status" value="1"/>
</dbReference>
<gene>
    <name evidence="7" type="ORF">PFLUV_G00090330</name>
</gene>